<dbReference type="EMBL" id="JACFYF010000001">
    <property type="protein sequence ID" value="MBA5760718.1"/>
    <property type="molecule type" value="Genomic_DNA"/>
</dbReference>
<dbReference type="RefSeq" id="WP_182105301.1">
    <property type="nucleotide sequence ID" value="NZ_JACFYF010000001.1"/>
</dbReference>
<organism evidence="1 2">
    <name type="scientific">Vibrio marinisediminis</name>
    <dbReference type="NCBI Taxonomy" id="2758441"/>
    <lineage>
        <taxon>Bacteria</taxon>
        <taxon>Pseudomonadati</taxon>
        <taxon>Pseudomonadota</taxon>
        <taxon>Gammaproteobacteria</taxon>
        <taxon>Vibrionales</taxon>
        <taxon>Vibrionaceae</taxon>
        <taxon>Vibrio</taxon>
    </lineage>
</organism>
<dbReference type="AlphaFoldDB" id="A0A7W2IS41"/>
<name>A0A7W2IS41_9VIBR</name>
<sequence>MTNKKKETEEADLRAKICFVIMPISNQSGYESSHFSLVYEDIIKPAVEAAGMKAVRADETVNTNLIQLDILRKVIESDIAICDMSAKNPNVFYELGVRQAFDKPTVLMIDDVTPAPFDVSSLRYVEYKKDMGYRDVKLAIEKLTQTIIETYEKKDDKSEINSLIRLMELTTPAQLNQTDISAEDRAAIQVNELTAAVHSMQVTQNKILKSIESDFSRSLKVKTYDSRTNSISIDDILEEALNNPTKQRKLNLDFSKSKSI</sequence>
<proteinExistence type="predicted"/>
<accession>A0A7W2IS41</accession>
<dbReference type="Proteomes" id="UP000571701">
    <property type="component" value="Unassembled WGS sequence"/>
</dbReference>
<reference evidence="1 2" key="1">
    <citation type="submission" date="2020-07" db="EMBL/GenBank/DDBJ databases">
        <title>Vibrio marinisediminis sp. nov., isolated from marine sediment.</title>
        <authorList>
            <person name="Ji X."/>
        </authorList>
    </citation>
    <scope>NUCLEOTIDE SEQUENCE [LARGE SCALE GENOMIC DNA]</scope>
    <source>
        <strain evidence="1 2">404</strain>
    </source>
</reference>
<comment type="caution">
    <text evidence="1">The sequence shown here is derived from an EMBL/GenBank/DDBJ whole genome shotgun (WGS) entry which is preliminary data.</text>
</comment>
<evidence type="ECO:0000313" key="2">
    <source>
        <dbReference type="Proteomes" id="UP000571701"/>
    </source>
</evidence>
<protein>
    <submittedName>
        <fullName evidence="1">Uncharacterized protein</fullName>
    </submittedName>
</protein>
<evidence type="ECO:0000313" key="1">
    <source>
        <dbReference type="EMBL" id="MBA5760718.1"/>
    </source>
</evidence>
<keyword evidence="2" id="KW-1185">Reference proteome</keyword>
<gene>
    <name evidence="1" type="ORF">H2O73_00015</name>
</gene>